<name>A0A5C6A938_9BACT</name>
<organism evidence="1 2">
    <name type="scientific">Botrimarina colliarenosi</name>
    <dbReference type="NCBI Taxonomy" id="2528001"/>
    <lineage>
        <taxon>Bacteria</taxon>
        <taxon>Pseudomonadati</taxon>
        <taxon>Planctomycetota</taxon>
        <taxon>Planctomycetia</taxon>
        <taxon>Pirellulales</taxon>
        <taxon>Lacipirellulaceae</taxon>
        <taxon>Botrimarina</taxon>
    </lineage>
</organism>
<protein>
    <submittedName>
        <fullName evidence="1">Uncharacterized protein</fullName>
    </submittedName>
</protein>
<gene>
    <name evidence="1" type="ORF">Pla108_29050</name>
</gene>
<dbReference type="Proteomes" id="UP000317421">
    <property type="component" value="Unassembled WGS sequence"/>
</dbReference>
<dbReference type="OrthoDB" id="291482at2"/>
<accession>A0A5C6A938</accession>
<dbReference type="RefSeq" id="WP_146445643.1">
    <property type="nucleotide sequence ID" value="NZ_SJPR01000004.1"/>
</dbReference>
<reference evidence="1 2" key="1">
    <citation type="submission" date="2019-02" db="EMBL/GenBank/DDBJ databases">
        <title>Deep-cultivation of Planctomycetes and their phenomic and genomic characterization uncovers novel biology.</title>
        <authorList>
            <person name="Wiegand S."/>
            <person name="Jogler M."/>
            <person name="Boedeker C."/>
            <person name="Pinto D."/>
            <person name="Vollmers J."/>
            <person name="Rivas-Marin E."/>
            <person name="Kohn T."/>
            <person name="Peeters S.H."/>
            <person name="Heuer A."/>
            <person name="Rast P."/>
            <person name="Oberbeckmann S."/>
            <person name="Bunk B."/>
            <person name="Jeske O."/>
            <person name="Meyerdierks A."/>
            <person name="Storesund J.E."/>
            <person name="Kallscheuer N."/>
            <person name="Luecker S."/>
            <person name="Lage O.M."/>
            <person name="Pohl T."/>
            <person name="Merkel B.J."/>
            <person name="Hornburger P."/>
            <person name="Mueller R.-W."/>
            <person name="Bruemmer F."/>
            <person name="Labrenz M."/>
            <person name="Spormann A.M."/>
            <person name="Op Den Camp H."/>
            <person name="Overmann J."/>
            <person name="Amann R."/>
            <person name="Jetten M.S.M."/>
            <person name="Mascher T."/>
            <person name="Medema M.H."/>
            <person name="Devos D.P."/>
            <person name="Kaster A.-K."/>
            <person name="Ovreas L."/>
            <person name="Rohde M."/>
            <person name="Galperin M.Y."/>
            <person name="Jogler C."/>
        </authorList>
    </citation>
    <scope>NUCLEOTIDE SEQUENCE [LARGE SCALE GENOMIC DNA]</scope>
    <source>
        <strain evidence="1 2">Pla108</strain>
    </source>
</reference>
<dbReference type="EMBL" id="SJPR01000004">
    <property type="protein sequence ID" value="TWT95828.1"/>
    <property type="molecule type" value="Genomic_DNA"/>
</dbReference>
<evidence type="ECO:0000313" key="1">
    <source>
        <dbReference type="EMBL" id="TWT95828.1"/>
    </source>
</evidence>
<dbReference type="AlphaFoldDB" id="A0A5C6A938"/>
<proteinExistence type="predicted"/>
<evidence type="ECO:0000313" key="2">
    <source>
        <dbReference type="Proteomes" id="UP000317421"/>
    </source>
</evidence>
<sequence>MEKEDLRELARNASRQPFRIRMTGGETFDVRHQDSISVSDYHGSVIVVQDGKEHMHIFTLMNISTIEMLPAPVTPSSATNN</sequence>
<keyword evidence="2" id="KW-1185">Reference proteome</keyword>
<comment type="caution">
    <text evidence="1">The sequence shown here is derived from an EMBL/GenBank/DDBJ whole genome shotgun (WGS) entry which is preliminary data.</text>
</comment>